<reference evidence="8" key="1">
    <citation type="submission" date="2017-09" db="EMBL/GenBank/DDBJ databases">
        <title>Polyketide synthases of a Diaporthe helianthi virulent isolate.</title>
        <authorList>
            <person name="Baroncelli R."/>
        </authorList>
    </citation>
    <scope>NUCLEOTIDE SEQUENCE [LARGE SCALE GENOMIC DNA]</scope>
    <source>
        <strain evidence="8">7/96</strain>
    </source>
</reference>
<dbReference type="PANTHER" id="PTHR47966">
    <property type="entry name" value="BETA-SITE APP-CLEAVING ENZYME, ISOFORM A-RELATED"/>
    <property type="match status" value="1"/>
</dbReference>
<dbReference type="InterPro" id="IPR001461">
    <property type="entry name" value="Aspartic_peptidase_A1"/>
</dbReference>
<dbReference type="PROSITE" id="PS00141">
    <property type="entry name" value="ASP_PROTEASE"/>
    <property type="match status" value="1"/>
</dbReference>
<evidence type="ECO:0000256" key="4">
    <source>
        <dbReference type="ARBA" id="ARBA00022801"/>
    </source>
</evidence>
<name>A0A2P5I1C8_DIAHE</name>
<keyword evidence="2 6" id="KW-0645">Protease</keyword>
<dbReference type="FunFam" id="2.40.70.10:FF:000026">
    <property type="entry name" value="Endothiapepsin"/>
    <property type="match status" value="1"/>
</dbReference>
<evidence type="ECO:0000256" key="6">
    <source>
        <dbReference type="RuleBase" id="RU000454"/>
    </source>
</evidence>
<dbReference type="PROSITE" id="PS51767">
    <property type="entry name" value="PEPTIDASE_A1"/>
    <property type="match status" value="1"/>
</dbReference>
<evidence type="ECO:0000313" key="8">
    <source>
        <dbReference type="EMBL" id="POS76319.1"/>
    </source>
</evidence>
<comment type="caution">
    <text evidence="8">The sequence shown here is derived from an EMBL/GenBank/DDBJ whole genome shotgun (WGS) entry which is preliminary data.</text>
</comment>
<dbReference type="InParanoid" id="A0A2P5I1C8"/>
<organism evidence="8 9">
    <name type="scientific">Diaporthe helianthi</name>
    <dbReference type="NCBI Taxonomy" id="158607"/>
    <lineage>
        <taxon>Eukaryota</taxon>
        <taxon>Fungi</taxon>
        <taxon>Dikarya</taxon>
        <taxon>Ascomycota</taxon>
        <taxon>Pezizomycotina</taxon>
        <taxon>Sordariomycetes</taxon>
        <taxon>Sordariomycetidae</taxon>
        <taxon>Diaporthales</taxon>
        <taxon>Diaporthaceae</taxon>
        <taxon>Diaporthe</taxon>
    </lineage>
</organism>
<evidence type="ECO:0000313" key="9">
    <source>
        <dbReference type="Proteomes" id="UP000094444"/>
    </source>
</evidence>
<keyword evidence="3 6" id="KW-0064">Aspartyl protease</keyword>
<evidence type="ECO:0000256" key="2">
    <source>
        <dbReference type="ARBA" id="ARBA00022670"/>
    </source>
</evidence>
<evidence type="ECO:0000259" key="7">
    <source>
        <dbReference type="PROSITE" id="PS51767"/>
    </source>
</evidence>
<dbReference type="InterPro" id="IPR034163">
    <property type="entry name" value="Aspergillopepsin-like_cat_dom"/>
</dbReference>
<sequence>MKYTNVAALAVGLASAAPAKQTSAFEGLVSKTAEEVSDFEVQVLGGMTLRAPQVYNTNFIQMKRGPRAYVQSLRKYSAFGATIPPNLLQIIDEILGELGLGDLLGDGIGTGTGAGAGVGEEDQMVGEEGVVTAMGRRRATGPQTAQVKVRPKRHGFLSPSNTYAGEVAAVPQMFDSEYLAAVQIGTPPQDVTLNFDTGSSDLWVFSSDTPPAQVSGQKIYTPGQSSTSKALEGASWTITYGDGSGASGIVYTDVVTVGGVSVPNQAVEAATRVAGSFSQDAASSGLLGLAMDSINTVQPQAQKTFFSNAMADLAMPLFTANLKQGEPGNYNFGFVDQTEFTGNINFVPVNASQGFWAFQSEGFSVGNGQAQDFPHQAIADTGTTLMLVQDEIVEAYYAQVPSAQNNAQVGGFVFDCNEELPSLTANIGGYQAVIPGSIIRFAPADTDSFETATSCFGGIQSNTGLPFAIYGDIFLKAAFTVFDGGNMRIGFAAKSGQ</sequence>
<dbReference type="GO" id="GO:0004190">
    <property type="term" value="F:aspartic-type endopeptidase activity"/>
    <property type="evidence" value="ECO:0007669"/>
    <property type="project" value="UniProtKB-KW"/>
</dbReference>
<dbReference type="AlphaFoldDB" id="A0A2P5I1C8"/>
<evidence type="ECO:0000256" key="5">
    <source>
        <dbReference type="PIRSR" id="PIRSR601461-1"/>
    </source>
</evidence>
<accession>A0A2P5I1C8</accession>
<evidence type="ECO:0000256" key="3">
    <source>
        <dbReference type="ARBA" id="ARBA00022750"/>
    </source>
</evidence>
<dbReference type="OrthoDB" id="2747330at2759"/>
<dbReference type="InterPro" id="IPR001969">
    <property type="entry name" value="Aspartic_peptidase_AS"/>
</dbReference>
<keyword evidence="9" id="KW-1185">Reference proteome</keyword>
<dbReference type="Gene3D" id="2.40.70.10">
    <property type="entry name" value="Acid Proteases"/>
    <property type="match status" value="2"/>
</dbReference>
<dbReference type="PANTHER" id="PTHR47966:SF2">
    <property type="entry name" value="ASPERGILLOPEPSIN-1-RELATED"/>
    <property type="match status" value="1"/>
</dbReference>
<comment type="similarity">
    <text evidence="1 6">Belongs to the peptidase A1 family.</text>
</comment>
<feature type="active site" evidence="5">
    <location>
        <position position="380"/>
    </location>
</feature>
<dbReference type="Proteomes" id="UP000094444">
    <property type="component" value="Unassembled WGS sequence"/>
</dbReference>
<feature type="active site" evidence="5">
    <location>
        <position position="196"/>
    </location>
</feature>
<dbReference type="GO" id="GO:0006508">
    <property type="term" value="P:proteolysis"/>
    <property type="evidence" value="ECO:0007669"/>
    <property type="project" value="UniProtKB-KW"/>
</dbReference>
<dbReference type="FunFam" id="2.40.70.10:FF:000024">
    <property type="entry name" value="Endothiapepsin"/>
    <property type="match status" value="1"/>
</dbReference>
<feature type="domain" description="Peptidase A1" evidence="7">
    <location>
        <begin position="178"/>
        <end position="492"/>
    </location>
</feature>
<dbReference type="EMBL" id="MAVT02000383">
    <property type="protein sequence ID" value="POS76319.1"/>
    <property type="molecule type" value="Genomic_DNA"/>
</dbReference>
<dbReference type="STRING" id="158607.A0A2P5I1C8"/>
<dbReference type="CDD" id="cd06097">
    <property type="entry name" value="Aspergillopepsin_like"/>
    <property type="match status" value="1"/>
</dbReference>
<proteinExistence type="inferred from homology"/>
<evidence type="ECO:0000256" key="1">
    <source>
        <dbReference type="ARBA" id="ARBA00007447"/>
    </source>
</evidence>
<dbReference type="SUPFAM" id="SSF50630">
    <property type="entry name" value="Acid proteases"/>
    <property type="match status" value="1"/>
</dbReference>
<gene>
    <name evidence="8" type="ORF">DHEL01_v205293</name>
</gene>
<dbReference type="InterPro" id="IPR033121">
    <property type="entry name" value="PEPTIDASE_A1"/>
</dbReference>
<dbReference type="InterPro" id="IPR021109">
    <property type="entry name" value="Peptidase_aspartic_dom_sf"/>
</dbReference>
<dbReference type="Pfam" id="PF00026">
    <property type="entry name" value="Asp"/>
    <property type="match status" value="1"/>
</dbReference>
<protein>
    <submittedName>
        <fullName evidence="8">Eukaryotic aspartyl protease</fullName>
    </submittedName>
</protein>
<keyword evidence="4 6" id="KW-0378">Hydrolase</keyword>
<dbReference type="PRINTS" id="PR00792">
    <property type="entry name" value="PEPSIN"/>
</dbReference>